<protein>
    <submittedName>
        <fullName evidence="8">Uncharacterized protein</fullName>
    </submittedName>
</protein>
<keyword evidence="3 6" id="KW-0812">Transmembrane</keyword>
<evidence type="ECO:0000256" key="5">
    <source>
        <dbReference type="ARBA" id="ARBA00023136"/>
    </source>
</evidence>
<organism evidence="8 9">
    <name type="scientific">Rhizophlyctis rosea</name>
    <dbReference type="NCBI Taxonomy" id="64517"/>
    <lineage>
        <taxon>Eukaryota</taxon>
        <taxon>Fungi</taxon>
        <taxon>Fungi incertae sedis</taxon>
        <taxon>Chytridiomycota</taxon>
        <taxon>Chytridiomycota incertae sedis</taxon>
        <taxon>Chytridiomycetes</taxon>
        <taxon>Rhizophlyctidales</taxon>
        <taxon>Rhizophlyctidaceae</taxon>
        <taxon>Rhizophlyctis</taxon>
    </lineage>
</organism>
<feature type="transmembrane region" description="Helical" evidence="6">
    <location>
        <begin position="128"/>
        <end position="150"/>
    </location>
</feature>
<comment type="similarity">
    <text evidence="2 6">Belongs to the peroxisomal membrane protein PXMP2/4 family.</text>
</comment>
<evidence type="ECO:0000313" key="9">
    <source>
        <dbReference type="Proteomes" id="UP001212841"/>
    </source>
</evidence>
<dbReference type="Pfam" id="PF04117">
    <property type="entry name" value="Mpv17_PMP22"/>
    <property type="match status" value="1"/>
</dbReference>
<gene>
    <name evidence="8" type="ORF">HK097_006074</name>
</gene>
<evidence type="ECO:0000256" key="4">
    <source>
        <dbReference type="ARBA" id="ARBA00022989"/>
    </source>
</evidence>
<comment type="caution">
    <text evidence="8">The sequence shown here is derived from an EMBL/GenBank/DDBJ whole genome shotgun (WGS) entry which is preliminary data.</text>
</comment>
<dbReference type="InterPro" id="IPR007248">
    <property type="entry name" value="Mpv17_PMP22"/>
</dbReference>
<keyword evidence="5 6" id="KW-0472">Membrane</keyword>
<dbReference type="GO" id="GO:0005739">
    <property type="term" value="C:mitochondrion"/>
    <property type="evidence" value="ECO:0007669"/>
    <property type="project" value="TreeGrafter"/>
</dbReference>
<sequence>MSAAAAGAYRQSVNPILRVWKRYLDLLETRPLPTKAVSAFVIGAAGDVLAQSIDPSHPHHEAPTKPTASPAESSAVPHKPGFHWDKERTLRLSLYGLIFGAPITHGWYKILDRRLGHGMDLPTALKKVAADQLLAAGPLTAFFFTVNSAAEGMNVEQIKQRLEQNMWPTMKANWAIWPAALAFNFWFVPLKLRVLFVNILGLGWGTYLSFVQHQQHDVGKTRLPDPYPAEAAVPALYPPGPVVELENR</sequence>
<accession>A0AAD5SG09</accession>
<evidence type="ECO:0000313" key="8">
    <source>
        <dbReference type="EMBL" id="KAJ3052543.1"/>
    </source>
</evidence>
<feature type="region of interest" description="Disordered" evidence="7">
    <location>
        <begin position="53"/>
        <end position="80"/>
    </location>
</feature>
<keyword evidence="9" id="KW-1185">Reference proteome</keyword>
<feature type="transmembrane region" description="Helical" evidence="6">
    <location>
        <begin position="171"/>
        <end position="188"/>
    </location>
</feature>
<feature type="transmembrane region" description="Helical" evidence="6">
    <location>
        <begin position="194"/>
        <end position="211"/>
    </location>
</feature>
<evidence type="ECO:0000256" key="1">
    <source>
        <dbReference type="ARBA" id="ARBA00004141"/>
    </source>
</evidence>
<keyword evidence="4 6" id="KW-1133">Transmembrane helix</keyword>
<evidence type="ECO:0000256" key="7">
    <source>
        <dbReference type="SAM" id="MobiDB-lite"/>
    </source>
</evidence>
<proteinExistence type="inferred from homology"/>
<evidence type="ECO:0000256" key="2">
    <source>
        <dbReference type="ARBA" id="ARBA00006824"/>
    </source>
</evidence>
<feature type="transmembrane region" description="Helical" evidence="6">
    <location>
        <begin position="89"/>
        <end position="108"/>
    </location>
</feature>
<dbReference type="EMBL" id="JADGJD010000285">
    <property type="protein sequence ID" value="KAJ3052543.1"/>
    <property type="molecule type" value="Genomic_DNA"/>
</dbReference>
<dbReference type="Proteomes" id="UP001212841">
    <property type="component" value="Unassembled WGS sequence"/>
</dbReference>
<dbReference type="GO" id="GO:0016020">
    <property type="term" value="C:membrane"/>
    <property type="evidence" value="ECO:0007669"/>
    <property type="project" value="UniProtKB-SubCell"/>
</dbReference>
<name>A0AAD5SG09_9FUNG</name>
<dbReference type="AlphaFoldDB" id="A0AAD5SG09"/>
<comment type="subcellular location">
    <subcellularLocation>
        <location evidence="1">Membrane</location>
        <topology evidence="1">Multi-pass membrane protein</topology>
    </subcellularLocation>
</comment>
<dbReference type="PANTHER" id="PTHR11266:SF17">
    <property type="entry name" value="PROTEIN MPV17"/>
    <property type="match status" value="1"/>
</dbReference>
<evidence type="ECO:0000256" key="6">
    <source>
        <dbReference type="RuleBase" id="RU363053"/>
    </source>
</evidence>
<reference evidence="8" key="1">
    <citation type="submission" date="2020-05" db="EMBL/GenBank/DDBJ databases">
        <title>Phylogenomic resolution of chytrid fungi.</title>
        <authorList>
            <person name="Stajich J.E."/>
            <person name="Amses K."/>
            <person name="Simmons R."/>
            <person name="Seto K."/>
            <person name="Myers J."/>
            <person name="Bonds A."/>
            <person name="Quandt C.A."/>
            <person name="Barry K."/>
            <person name="Liu P."/>
            <person name="Grigoriev I."/>
            <person name="Longcore J.E."/>
            <person name="James T.Y."/>
        </authorList>
    </citation>
    <scope>NUCLEOTIDE SEQUENCE</scope>
    <source>
        <strain evidence="8">JEL0318</strain>
    </source>
</reference>
<dbReference type="PANTHER" id="PTHR11266">
    <property type="entry name" value="PEROXISOMAL MEMBRANE PROTEIN 2, PXMP2 MPV17"/>
    <property type="match status" value="1"/>
</dbReference>
<evidence type="ECO:0000256" key="3">
    <source>
        <dbReference type="ARBA" id="ARBA00022692"/>
    </source>
</evidence>